<dbReference type="RefSeq" id="WP_083940634.1">
    <property type="nucleotide sequence ID" value="NZ_WELI01000015.1"/>
</dbReference>
<keyword evidence="2" id="KW-1185">Reference proteome</keyword>
<reference evidence="1 2" key="1">
    <citation type="submission" date="2019-10" db="EMBL/GenBank/DDBJ databases">
        <title>Rudanella paleaurantiibacter sp. nov., isolated from sludge.</title>
        <authorList>
            <person name="Xu S.Q."/>
        </authorList>
    </citation>
    <scope>NUCLEOTIDE SEQUENCE [LARGE SCALE GENOMIC DNA]</scope>
    <source>
        <strain evidence="1 2">HX-22-17</strain>
    </source>
</reference>
<sequence>MNRNEPKPPEGNYRRAKLTVSLGPLMPAGRVGWLSDEVETLDADGRPMFRFISATNHDLVFKVYAEEVVIE</sequence>
<name>A0A7J5TSH2_9BACT</name>
<comment type="caution">
    <text evidence="1">The sequence shown here is derived from an EMBL/GenBank/DDBJ whole genome shotgun (WGS) entry which is preliminary data.</text>
</comment>
<protein>
    <submittedName>
        <fullName evidence="1">Uncharacterized protein</fullName>
    </submittedName>
</protein>
<evidence type="ECO:0000313" key="2">
    <source>
        <dbReference type="Proteomes" id="UP000488299"/>
    </source>
</evidence>
<accession>A0A7J5TSH2</accession>
<dbReference type="Proteomes" id="UP000488299">
    <property type="component" value="Unassembled WGS sequence"/>
</dbReference>
<organism evidence="1 2">
    <name type="scientific">Rudanella paleaurantiibacter</name>
    <dbReference type="NCBI Taxonomy" id="2614655"/>
    <lineage>
        <taxon>Bacteria</taxon>
        <taxon>Pseudomonadati</taxon>
        <taxon>Bacteroidota</taxon>
        <taxon>Cytophagia</taxon>
        <taxon>Cytophagales</taxon>
        <taxon>Cytophagaceae</taxon>
        <taxon>Rudanella</taxon>
    </lineage>
</organism>
<proteinExistence type="predicted"/>
<dbReference type="AlphaFoldDB" id="A0A7J5TSH2"/>
<dbReference type="EMBL" id="WELI01000015">
    <property type="protein sequence ID" value="KAB7726435.1"/>
    <property type="molecule type" value="Genomic_DNA"/>
</dbReference>
<gene>
    <name evidence="1" type="ORF">F5984_24245</name>
</gene>
<evidence type="ECO:0000313" key="1">
    <source>
        <dbReference type="EMBL" id="KAB7726435.1"/>
    </source>
</evidence>